<dbReference type="RefSeq" id="WP_002690692.1">
    <property type="nucleotide sequence ID" value="NZ_JH600070.1"/>
</dbReference>
<evidence type="ECO:0000313" key="3">
    <source>
        <dbReference type="Proteomes" id="UP000005744"/>
    </source>
</evidence>
<dbReference type="Proteomes" id="UP000005744">
    <property type="component" value="Unassembled WGS sequence"/>
</dbReference>
<evidence type="ECO:0000256" key="1">
    <source>
        <dbReference type="SAM" id="MobiDB-lite"/>
    </source>
</evidence>
<dbReference type="STRING" id="395493.BegalDRAFT_2633"/>
<feature type="region of interest" description="Disordered" evidence="1">
    <location>
        <begin position="186"/>
        <end position="215"/>
    </location>
</feature>
<dbReference type="OrthoDB" id="1778949at2"/>
<evidence type="ECO:0000313" key="2">
    <source>
        <dbReference type="EMBL" id="EIJ43475.1"/>
    </source>
</evidence>
<reference evidence="2 3" key="1">
    <citation type="submission" date="2011-11" db="EMBL/GenBank/DDBJ databases">
        <title>Improved High-Quality Draft sequence of Beggiatoa alba B18lD.</title>
        <authorList>
            <consortium name="US DOE Joint Genome Institute"/>
            <person name="Lucas S."/>
            <person name="Han J."/>
            <person name="Lapidus A."/>
            <person name="Cheng J.-F."/>
            <person name="Goodwin L."/>
            <person name="Pitluck S."/>
            <person name="Peters L."/>
            <person name="Mikhailova N."/>
            <person name="Held B."/>
            <person name="Detter J.C."/>
            <person name="Han C."/>
            <person name="Tapia R."/>
            <person name="Land M."/>
            <person name="Hauser L."/>
            <person name="Kyrpides N."/>
            <person name="Ivanova N."/>
            <person name="Pagani I."/>
            <person name="Samuel K."/>
            <person name="Teske A."/>
            <person name="Mueller J."/>
            <person name="Woyke T."/>
        </authorList>
    </citation>
    <scope>NUCLEOTIDE SEQUENCE [LARGE SCALE GENOMIC DNA]</scope>
    <source>
        <strain evidence="2 3">B18LD</strain>
    </source>
</reference>
<feature type="compositionally biased region" description="Low complexity" evidence="1">
    <location>
        <begin position="201"/>
        <end position="215"/>
    </location>
</feature>
<accession>I3CIN2</accession>
<dbReference type="AlphaFoldDB" id="I3CIN2"/>
<protein>
    <recommendedName>
        <fullName evidence="4">SHOCT domain-containing protein</fullName>
    </recommendedName>
</protein>
<gene>
    <name evidence="2" type="ORF">BegalDRAFT_2633</name>
</gene>
<proteinExistence type="predicted"/>
<dbReference type="HOGENOM" id="CLU_071531_0_0_6"/>
<dbReference type="EMBL" id="JH600070">
    <property type="protein sequence ID" value="EIJ43475.1"/>
    <property type="molecule type" value="Genomic_DNA"/>
</dbReference>
<sequence length="252" mass="27226">MQSLTPAAQQQVQQLAQRYGVSVDAVTTLLYAVSQGNGSMAQFSHPELGGSGQWMQGGMLMLGDMFNYNLKNIVNGLCNDLSQLLYTQPFVISPTSTWYPKELGSPNASGSQNGIRYAYFANACRLAVEINGQVSVYDTLNHQIGGFSQQQGGGSSLLFSSQYGTVDVLNLPLLSGQGTLGTLFNSNNSSNIQQPQPVPMNSFNSTNAPSSSSTQAAEDIFEKVQKLADLRAKNILSEEEFFTKKAELLSRL</sequence>
<keyword evidence="3" id="KW-1185">Reference proteome</keyword>
<dbReference type="eggNOG" id="ENOG502ZA0Y">
    <property type="taxonomic scope" value="Bacteria"/>
</dbReference>
<evidence type="ECO:0008006" key="4">
    <source>
        <dbReference type="Google" id="ProtNLM"/>
    </source>
</evidence>
<name>I3CIN2_9GAMM</name>
<organism evidence="2 3">
    <name type="scientific">Beggiatoa alba B18LD</name>
    <dbReference type="NCBI Taxonomy" id="395493"/>
    <lineage>
        <taxon>Bacteria</taxon>
        <taxon>Pseudomonadati</taxon>
        <taxon>Pseudomonadota</taxon>
        <taxon>Gammaproteobacteria</taxon>
        <taxon>Thiotrichales</taxon>
        <taxon>Thiotrichaceae</taxon>
        <taxon>Beggiatoa</taxon>
    </lineage>
</organism>